<protein>
    <recommendedName>
        <fullName evidence="4">Cell division integral membrane protein, YggT and half-length relatives</fullName>
    </recommendedName>
</protein>
<sequence>MTEALVTVLAASVRNELADFVGALVTVYLLLIIAYILSQLYFGFGGRMPYSRWSSGILGFLEQTVAPYLAIFRRFIPPLGPIDLSPIVGIFLLQIVGRIVVAIIRG</sequence>
<gene>
    <name evidence="3" type="ORF">AVDCRST_MAG13-2940</name>
</gene>
<dbReference type="AlphaFoldDB" id="A0A6J4T4I6"/>
<accession>A0A6J4T4I6</accession>
<dbReference type="InterPro" id="IPR003425">
    <property type="entry name" value="CCB3/YggT"/>
</dbReference>
<organism evidence="3">
    <name type="scientific">uncultured Solirubrobacteraceae bacterium</name>
    <dbReference type="NCBI Taxonomy" id="1162706"/>
    <lineage>
        <taxon>Bacteria</taxon>
        <taxon>Bacillati</taxon>
        <taxon>Actinomycetota</taxon>
        <taxon>Thermoleophilia</taxon>
        <taxon>Solirubrobacterales</taxon>
        <taxon>Solirubrobacteraceae</taxon>
        <taxon>environmental samples</taxon>
    </lineage>
</organism>
<reference evidence="3" key="1">
    <citation type="submission" date="2020-02" db="EMBL/GenBank/DDBJ databases">
        <authorList>
            <person name="Meier V. D."/>
        </authorList>
    </citation>
    <scope>NUCLEOTIDE SEQUENCE</scope>
    <source>
        <strain evidence="3">AVDCRST_MAG13</strain>
    </source>
</reference>
<dbReference type="GO" id="GO:0016020">
    <property type="term" value="C:membrane"/>
    <property type="evidence" value="ECO:0007669"/>
    <property type="project" value="InterPro"/>
</dbReference>
<dbReference type="Pfam" id="PF02325">
    <property type="entry name" value="CCB3_YggT"/>
    <property type="match status" value="1"/>
</dbReference>
<evidence type="ECO:0000256" key="1">
    <source>
        <dbReference type="ARBA" id="ARBA00010894"/>
    </source>
</evidence>
<keyword evidence="2" id="KW-0472">Membrane</keyword>
<feature type="transmembrane region" description="Helical" evidence="2">
    <location>
        <begin position="20"/>
        <end position="41"/>
    </location>
</feature>
<keyword evidence="2" id="KW-0812">Transmembrane</keyword>
<evidence type="ECO:0008006" key="4">
    <source>
        <dbReference type="Google" id="ProtNLM"/>
    </source>
</evidence>
<keyword evidence="2" id="KW-1133">Transmembrane helix</keyword>
<dbReference type="PANTHER" id="PTHR33219">
    <property type="entry name" value="YLMG HOMOLOG PROTEIN 2, CHLOROPLASTIC"/>
    <property type="match status" value="1"/>
</dbReference>
<evidence type="ECO:0000313" key="3">
    <source>
        <dbReference type="EMBL" id="CAA9513593.1"/>
    </source>
</evidence>
<evidence type="ECO:0000256" key="2">
    <source>
        <dbReference type="SAM" id="Phobius"/>
    </source>
</evidence>
<feature type="transmembrane region" description="Helical" evidence="2">
    <location>
        <begin position="84"/>
        <end position="104"/>
    </location>
</feature>
<proteinExistence type="inferred from homology"/>
<dbReference type="PANTHER" id="PTHR33219:SF14">
    <property type="entry name" value="PROTEIN COFACTOR ASSEMBLY OF COMPLEX C SUBUNIT B CCB3, CHLOROPLASTIC-RELATED"/>
    <property type="match status" value="1"/>
</dbReference>
<comment type="similarity">
    <text evidence="1">Belongs to the YggT family.</text>
</comment>
<name>A0A6J4T4I6_9ACTN</name>
<dbReference type="EMBL" id="CADCVO010000475">
    <property type="protein sequence ID" value="CAA9513593.1"/>
    <property type="molecule type" value="Genomic_DNA"/>
</dbReference>